<evidence type="ECO:0000313" key="8">
    <source>
        <dbReference type="Proteomes" id="UP000011668"/>
    </source>
</evidence>
<evidence type="ECO:0000256" key="4">
    <source>
        <dbReference type="ARBA" id="ARBA00023136"/>
    </source>
</evidence>
<dbReference type="STRING" id="983506.L8X578"/>
<dbReference type="OrthoDB" id="9986881at2759"/>
<evidence type="ECO:0000256" key="6">
    <source>
        <dbReference type="SAM" id="Phobius"/>
    </source>
</evidence>
<evidence type="ECO:0000313" key="7">
    <source>
        <dbReference type="EMBL" id="ELU45345.1"/>
    </source>
</evidence>
<feature type="transmembrane region" description="Helical" evidence="6">
    <location>
        <begin position="324"/>
        <end position="343"/>
    </location>
</feature>
<feature type="transmembrane region" description="Helical" evidence="6">
    <location>
        <begin position="164"/>
        <end position="183"/>
    </location>
</feature>
<name>L8X578_THACA</name>
<keyword evidence="3 6" id="KW-1133">Transmembrane helix</keyword>
<dbReference type="Gene3D" id="1.20.1250.20">
    <property type="entry name" value="MFS general substrate transporter like domains"/>
    <property type="match status" value="1"/>
</dbReference>
<dbReference type="OMA" id="CNERIRP"/>
<organism evidence="7 8">
    <name type="scientific">Thanatephorus cucumeris (strain AG1-IA)</name>
    <name type="common">Rice sheath blight fungus</name>
    <name type="synonym">Rhizoctonia solani</name>
    <dbReference type="NCBI Taxonomy" id="983506"/>
    <lineage>
        <taxon>Eukaryota</taxon>
        <taxon>Fungi</taxon>
        <taxon>Dikarya</taxon>
        <taxon>Basidiomycota</taxon>
        <taxon>Agaricomycotina</taxon>
        <taxon>Agaricomycetes</taxon>
        <taxon>Cantharellales</taxon>
        <taxon>Ceratobasidiaceae</taxon>
        <taxon>Rhizoctonia</taxon>
        <taxon>Rhizoctonia solani AG-1</taxon>
    </lineage>
</organism>
<evidence type="ECO:0000256" key="3">
    <source>
        <dbReference type="ARBA" id="ARBA00022989"/>
    </source>
</evidence>
<dbReference type="InterPro" id="IPR036259">
    <property type="entry name" value="MFS_trans_sf"/>
</dbReference>
<feature type="transmembrane region" description="Helical" evidence="6">
    <location>
        <begin position="286"/>
        <end position="312"/>
    </location>
</feature>
<proteinExistence type="predicted"/>
<evidence type="ECO:0000256" key="1">
    <source>
        <dbReference type="ARBA" id="ARBA00004141"/>
    </source>
</evidence>
<protein>
    <submittedName>
        <fullName evidence="7">MFS_1 domain-containing protein</fullName>
    </submittedName>
</protein>
<dbReference type="AlphaFoldDB" id="L8X578"/>
<dbReference type="PANTHER" id="PTHR23502:SF184">
    <property type="entry name" value="MAJOR FACILITATOR SUPERFAMILY (MFS) PROFILE DOMAIN-CONTAINING PROTEIN"/>
    <property type="match status" value="1"/>
</dbReference>
<feature type="region of interest" description="Disordered" evidence="5">
    <location>
        <begin position="1"/>
        <end position="40"/>
    </location>
</feature>
<dbReference type="Pfam" id="PF07690">
    <property type="entry name" value="MFS_1"/>
    <property type="match status" value="1"/>
</dbReference>
<feature type="transmembrane region" description="Helical" evidence="6">
    <location>
        <begin position="195"/>
        <end position="213"/>
    </location>
</feature>
<feature type="transmembrane region" description="Helical" evidence="6">
    <location>
        <begin position="108"/>
        <end position="126"/>
    </location>
</feature>
<feature type="compositionally biased region" description="Basic and acidic residues" evidence="5">
    <location>
        <begin position="30"/>
        <end position="40"/>
    </location>
</feature>
<sequence length="384" mass="42531">MTTDSGELDHHQRQGTMASPSPTITPSIRHSSDTPKANEGKEGGVVIVDWLPGDPENPMNWKFSYRRSISLIVSDIPHEMIVMLLRSILIQLLCGCCSRCNERIRPQVGCCTTWLIPFRAWIWAWAIGMGTLIGGKKFAFLMSFVPYTLFHLGAGLSKNIQTLLVMRLLGGCFGSSVFSVPGGNLADMFTQEERGPFALVVLAVSPLLGPLALELLGDADFLRNGASFFNSQCHPVLLKKRAARLKKVNPNIQYMTKYEGTQSQSPFDLLRLALSRPILLLTHEPIVLALSFYTALVYGTLYGLFAAYPIVFVQHRHFTYGENGLAFLGIGVGILLSIILAGIENKRYIRAVQKHGGHAPPEERLIPSFYSAILLPVSLIWFAW</sequence>
<feature type="compositionally biased region" description="Polar residues" evidence="5">
    <location>
        <begin position="14"/>
        <end position="29"/>
    </location>
</feature>
<dbReference type="GO" id="GO:0005886">
    <property type="term" value="C:plasma membrane"/>
    <property type="evidence" value="ECO:0007669"/>
    <property type="project" value="TreeGrafter"/>
</dbReference>
<dbReference type="SUPFAM" id="SSF103473">
    <property type="entry name" value="MFS general substrate transporter"/>
    <property type="match status" value="1"/>
</dbReference>
<reference evidence="7 8" key="1">
    <citation type="journal article" date="2013" name="Nat. Commun.">
        <title>The evolution and pathogenic mechanisms of the rice sheath blight pathogen.</title>
        <authorList>
            <person name="Zheng A."/>
            <person name="Lin R."/>
            <person name="Xu L."/>
            <person name="Qin P."/>
            <person name="Tang C."/>
            <person name="Ai P."/>
            <person name="Zhang D."/>
            <person name="Liu Y."/>
            <person name="Sun Z."/>
            <person name="Feng H."/>
            <person name="Wang Y."/>
            <person name="Chen Y."/>
            <person name="Liang X."/>
            <person name="Fu R."/>
            <person name="Li Q."/>
            <person name="Zhang J."/>
            <person name="Yu X."/>
            <person name="Xie Z."/>
            <person name="Ding L."/>
            <person name="Guan P."/>
            <person name="Tang J."/>
            <person name="Liang Y."/>
            <person name="Wang S."/>
            <person name="Deng Q."/>
            <person name="Li S."/>
            <person name="Zhu J."/>
            <person name="Wang L."/>
            <person name="Liu H."/>
            <person name="Li P."/>
        </authorList>
    </citation>
    <scope>NUCLEOTIDE SEQUENCE [LARGE SCALE GENOMIC DNA]</scope>
    <source>
        <strain evidence="8">AG-1 IA</strain>
    </source>
</reference>
<dbReference type="InterPro" id="IPR011701">
    <property type="entry name" value="MFS"/>
</dbReference>
<dbReference type="GO" id="GO:0022857">
    <property type="term" value="F:transmembrane transporter activity"/>
    <property type="evidence" value="ECO:0007669"/>
    <property type="project" value="InterPro"/>
</dbReference>
<comment type="caution">
    <text evidence="7">The sequence shown here is derived from an EMBL/GenBank/DDBJ whole genome shotgun (WGS) entry which is preliminary data.</text>
</comment>
<keyword evidence="8" id="KW-1185">Reference proteome</keyword>
<keyword evidence="4 6" id="KW-0472">Membrane</keyword>
<gene>
    <name evidence="7" type="ORF">AG1IA_00628</name>
</gene>
<dbReference type="EMBL" id="AFRT01000096">
    <property type="protein sequence ID" value="ELU45345.1"/>
    <property type="molecule type" value="Genomic_DNA"/>
</dbReference>
<accession>L8X578</accession>
<evidence type="ECO:0000256" key="5">
    <source>
        <dbReference type="SAM" id="MobiDB-lite"/>
    </source>
</evidence>
<feature type="transmembrane region" description="Helical" evidence="6">
    <location>
        <begin position="138"/>
        <end position="157"/>
    </location>
</feature>
<evidence type="ECO:0000256" key="2">
    <source>
        <dbReference type="ARBA" id="ARBA00022692"/>
    </source>
</evidence>
<comment type="subcellular location">
    <subcellularLocation>
        <location evidence="1">Membrane</location>
        <topology evidence="1">Multi-pass membrane protein</topology>
    </subcellularLocation>
</comment>
<keyword evidence="2 6" id="KW-0812">Transmembrane</keyword>
<feature type="transmembrane region" description="Helical" evidence="6">
    <location>
        <begin position="364"/>
        <end position="383"/>
    </location>
</feature>
<dbReference type="Proteomes" id="UP000011668">
    <property type="component" value="Unassembled WGS sequence"/>
</dbReference>
<dbReference type="HOGENOM" id="CLU_719971_0_0_1"/>
<dbReference type="PANTHER" id="PTHR23502">
    <property type="entry name" value="MAJOR FACILITATOR SUPERFAMILY"/>
    <property type="match status" value="1"/>
</dbReference>